<dbReference type="CDD" id="cd00082">
    <property type="entry name" value="HisKA"/>
    <property type="match status" value="1"/>
</dbReference>
<gene>
    <name evidence="24" type="ORF">ACFVKH_09235</name>
</gene>
<keyword evidence="17" id="KW-0175">Coiled coil</keyword>
<keyword evidence="5" id="KW-1003">Cell membrane</keyword>
<comment type="subcellular location">
    <subcellularLocation>
        <location evidence="2">Cell membrane</location>
        <topology evidence="2">Multi-pass membrane protein</topology>
    </subcellularLocation>
</comment>
<dbReference type="SUPFAM" id="SSF55874">
    <property type="entry name" value="ATPase domain of HSP90 chaperone/DNA topoisomerase II/histidine kinase"/>
    <property type="match status" value="1"/>
</dbReference>
<dbReference type="InterPro" id="IPR001610">
    <property type="entry name" value="PAC"/>
</dbReference>
<feature type="domain" description="Response regulatory" evidence="20">
    <location>
        <begin position="1176"/>
        <end position="1293"/>
    </location>
</feature>
<evidence type="ECO:0000313" key="24">
    <source>
        <dbReference type="EMBL" id="MFE4106458.1"/>
    </source>
</evidence>
<feature type="domain" description="PAS" evidence="21">
    <location>
        <begin position="164"/>
        <end position="207"/>
    </location>
</feature>
<evidence type="ECO:0000259" key="18">
    <source>
        <dbReference type="PROSITE" id="PS50046"/>
    </source>
</evidence>
<evidence type="ECO:0000259" key="22">
    <source>
        <dbReference type="PROSITE" id="PS50113"/>
    </source>
</evidence>
<dbReference type="InterPro" id="IPR000014">
    <property type="entry name" value="PAS"/>
</dbReference>
<keyword evidence="6 16" id="KW-0597">Phosphoprotein</keyword>
<dbReference type="PROSITE" id="PS50110">
    <property type="entry name" value="RESPONSE_REGULATORY"/>
    <property type="match status" value="2"/>
</dbReference>
<feature type="modified residue" description="Phosphohistidine" evidence="15">
    <location>
        <position position="1411"/>
    </location>
</feature>
<dbReference type="CDD" id="cd16922">
    <property type="entry name" value="HATPase_EvgS-ArcB-TorS-like"/>
    <property type="match status" value="1"/>
</dbReference>
<dbReference type="Pfam" id="PF13426">
    <property type="entry name" value="PAS_9"/>
    <property type="match status" value="2"/>
</dbReference>
<dbReference type="Proteomes" id="UP001600165">
    <property type="component" value="Unassembled WGS sequence"/>
</dbReference>
<dbReference type="CDD" id="cd00088">
    <property type="entry name" value="HPT"/>
    <property type="match status" value="1"/>
</dbReference>
<dbReference type="SUPFAM" id="SSF47384">
    <property type="entry name" value="Homodimeric domain of signal transducing histidine kinase"/>
    <property type="match status" value="1"/>
</dbReference>
<dbReference type="SUPFAM" id="SSF55781">
    <property type="entry name" value="GAF domain-like"/>
    <property type="match status" value="2"/>
</dbReference>
<evidence type="ECO:0000256" key="12">
    <source>
        <dbReference type="ARBA" id="ARBA00022989"/>
    </source>
</evidence>
<dbReference type="SUPFAM" id="SSF47226">
    <property type="entry name" value="Histidine-containing phosphotransfer domain, HPT domain"/>
    <property type="match status" value="1"/>
</dbReference>
<dbReference type="Pfam" id="PF01627">
    <property type="entry name" value="Hpt"/>
    <property type="match status" value="1"/>
</dbReference>
<evidence type="ECO:0000256" key="5">
    <source>
        <dbReference type="ARBA" id="ARBA00022475"/>
    </source>
</evidence>
<dbReference type="InterPro" id="IPR029016">
    <property type="entry name" value="GAF-like_dom_sf"/>
</dbReference>
<evidence type="ECO:0000256" key="9">
    <source>
        <dbReference type="ARBA" id="ARBA00022741"/>
    </source>
</evidence>
<evidence type="ECO:0000259" key="20">
    <source>
        <dbReference type="PROSITE" id="PS50110"/>
    </source>
</evidence>
<evidence type="ECO:0000256" key="16">
    <source>
        <dbReference type="PROSITE-ProRule" id="PRU00169"/>
    </source>
</evidence>
<feature type="domain" description="HPt" evidence="23">
    <location>
        <begin position="1372"/>
        <end position="1476"/>
    </location>
</feature>
<feature type="domain" description="PAC" evidence="22">
    <location>
        <begin position="236"/>
        <end position="286"/>
    </location>
</feature>
<keyword evidence="25" id="KW-1185">Reference proteome</keyword>
<dbReference type="SMART" id="SM00073">
    <property type="entry name" value="HPT"/>
    <property type="match status" value="1"/>
</dbReference>
<dbReference type="InterPro" id="IPR005467">
    <property type="entry name" value="His_kinase_dom"/>
</dbReference>
<dbReference type="PANTHER" id="PTHR45339:SF1">
    <property type="entry name" value="HYBRID SIGNAL TRANSDUCTION HISTIDINE KINASE J"/>
    <property type="match status" value="1"/>
</dbReference>
<dbReference type="InterPro" id="IPR036890">
    <property type="entry name" value="HATPase_C_sf"/>
</dbReference>
<dbReference type="InterPro" id="IPR003594">
    <property type="entry name" value="HATPase_dom"/>
</dbReference>
<dbReference type="PROSITE" id="PS50046">
    <property type="entry name" value="PHYTOCHROME_2"/>
    <property type="match status" value="1"/>
</dbReference>
<evidence type="ECO:0000259" key="23">
    <source>
        <dbReference type="PROSITE" id="PS50894"/>
    </source>
</evidence>
<dbReference type="SUPFAM" id="SSF52172">
    <property type="entry name" value="CheY-like"/>
    <property type="match status" value="2"/>
</dbReference>
<dbReference type="Pfam" id="PF00512">
    <property type="entry name" value="HisKA"/>
    <property type="match status" value="1"/>
</dbReference>
<dbReference type="Gene3D" id="3.40.50.2300">
    <property type="match status" value="2"/>
</dbReference>
<dbReference type="SMART" id="SM00065">
    <property type="entry name" value="GAF"/>
    <property type="match status" value="2"/>
</dbReference>
<keyword evidence="10" id="KW-0418">Kinase</keyword>
<dbReference type="EC" id="2.7.13.3" evidence="4"/>
<name>A0ABW6IE54_9CYAN</name>
<evidence type="ECO:0000256" key="7">
    <source>
        <dbReference type="ARBA" id="ARBA00022679"/>
    </source>
</evidence>
<feature type="coiled-coil region" evidence="17">
    <location>
        <begin position="270"/>
        <end position="297"/>
    </location>
</feature>
<dbReference type="InterPro" id="IPR016132">
    <property type="entry name" value="Phyto_chromo_attachment"/>
</dbReference>
<evidence type="ECO:0000256" key="3">
    <source>
        <dbReference type="ARBA" id="ARBA00006402"/>
    </source>
</evidence>
<dbReference type="Gene3D" id="3.30.450.40">
    <property type="match status" value="2"/>
</dbReference>
<reference evidence="24 25" key="1">
    <citation type="submission" date="2024-10" db="EMBL/GenBank/DDBJ databases">
        <authorList>
            <person name="Ratan Roy A."/>
            <person name="Morales Sandoval P.H."/>
            <person name="De Los Santos Villalobos S."/>
            <person name="Chakraborty S."/>
            <person name="Mukherjee J."/>
        </authorList>
    </citation>
    <scope>NUCLEOTIDE SEQUENCE [LARGE SCALE GENOMIC DNA]</scope>
    <source>
        <strain evidence="24 25">S1</strain>
    </source>
</reference>
<evidence type="ECO:0000256" key="11">
    <source>
        <dbReference type="ARBA" id="ARBA00022840"/>
    </source>
</evidence>
<dbReference type="Gene3D" id="1.10.287.130">
    <property type="match status" value="1"/>
</dbReference>
<dbReference type="PANTHER" id="PTHR45339">
    <property type="entry name" value="HYBRID SIGNAL TRANSDUCTION HISTIDINE KINASE J"/>
    <property type="match status" value="1"/>
</dbReference>
<dbReference type="InterPro" id="IPR008207">
    <property type="entry name" value="Sig_transdc_His_kin_Hpt_dom"/>
</dbReference>
<comment type="caution">
    <text evidence="24">The sequence shown here is derived from an EMBL/GenBank/DDBJ whole genome shotgun (WGS) entry which is preliminary data.</text>
</comment>
<evidence type="ECO:0000256" key="17">
    <source>
        <dbReference type="SAM" id="Coils"/>
    </source>
</evidence>
<dbReference type="NCBIfam" id="TIGR00229">
    <property type="entry name" value="sensory_box"/>
    <property type="match status" value="2"/>
</dbReference>
<evidence type="ECO:0000259" key="19">
    <source>
        <dbReference type="PROSITE" id="PS50109"/>
    </source>
</evidence>
<dbReference type="SUPFAM" id="SSF55785">
    <property type="entry name" value="PYP-like sensor domain (PAS domain)"/>
    <property type="match status" value="3"/>
</dbReference>
<dbReference type="PROSITE" id="PS50113">
    <property type="entry name" value="PAC"/>
    <property type="match status" value="2"/>
</dbReference>
<dbReference type="Pfam" id="PF00989">
    <property type="entry name" value="PAS"/>
    <property type="match status" value="1"/>
</dbReference>
<comment type="catalytic activity">
    <reaction evidence="1">
        <text>ATP + protein L-histidine = ADP + protein N-phospho-L-histidine.</text>
        <dbReference type="EC" id="2.7.13.3"/>
    </reaction>
</comment>
<evidence type="ECO:0000256" key="10">
    <source>
        <dbReference type="ARBA" id="ARBA00022777"/>
    </source>
</evidence>
<dbReference type="InterPro" id="IPR035965">
    <property type="entry name" value="PAS-like_dom_sf"/>
</dbReference>
<dbReference type="Gene3D" id="1.20.120.160">
    <property type="entry name" value="HPT domain"/>
    <property type="match status" value="1"/>
</dbReference>
<evidence type="ECO:0000256" key="2">
    <source>
        <dbReference type="ARBA" id="ARBA00004651"/>
    </source>
</evidence>
<protein>
    <recommendedName>
        <fullName evidence="4">histidine kinase</fullName>
        <ecNumber evidence="4">2.7.13.3</ecNumber>
    </recommendedName>
</protein>
<keyword evidence="9" id="KW-0547">Nucleotide-binding</keyword>
<evidence type="ECO:0000259" key="21">
    <source>
        <dbReference type="PROSITE" id="PS50112"/>
    </source>
</evidence>
<proteinExistence type="inferred from homology"/>
<dbReference type="SMART" id="SM00388">
    <property type="entry name" value="HisKA"/>
    <property type="match status" value="1"/>
</dbReference>
<dbReference type="PROSITE" id="PS50109">
    <property type="entry name" value="HIS_KIN"/>
    <property type="match status" value="1"/>
</dbReference>
<dbReference type="EMBL" id="JBHZOL010000065">
    <property type="protein sequence ID" value="MFE4106458.1"/>
    <property type="molecule type" value="Genomic_DNA"/>
</dbReference>
<dbReference type="Gene3D" id="3.30.450.20">
    <property type="entry name" value="PAS domain"/>
    <property type="match status" value="3"/>
</dbReference>
<organism evidence="24 25">
    <name type="scientific">Almyronema epifaneia S1</name>
    <dbReference type="NCBI Taxonomy" id="2991925"/>
    <lineage>
        <taxon>Bacteria</taxon>
        <taxon>Bacillati</taxon>
        <taxon>Cyanobacteriota</taxon>
        <taxon>Cyanophyceae</taxon>
        <taxon>Nodosilineales</taxon>
        <taxon>Nodosilineaceae</taxon>
        <taxon>Almyronema</taxon>
        <taxon>Almyronema epifaneia</taxon>
    </lineage>
</organism>
<dbReference type="Pfam" id="PF01590">
    <property type="entry name" value="GAF"/>
    <property type="match status" value="2"/>
</dbReference>
<dbReference type="PRINTS" id="PR00344">
    <property type="entry name" value="BCTRLSENSOR"/>
</dbReference>
<keyword evidence="14" id="KW-0472">Membrane</keyword>
<keyword evidence="11" id="KW-0067">ATP-binding</keyword>
<evidence type="ECO:0000256" key="15">
    <source>
        <dbReference type="PROSITE-ProRule" id="PRU00110"/>
    </source>
</evidence>
<keyword evidence="7" id="KW-0808">Transferase</keyword>
<dbReference type="Pfam" id="PF02518">
    <property type="entry name" value="HATPase_c"/>
    <property type="match status" value="1"/>
</dbReference>
<evidence type="ECO:0000256" key="4">
    <source>
        <dbReference type="ARBA" id="ARBA00012438"/>
    </source>
</evidence>
<dbReference type="InterPro" id="IPR001789">
    <property type="entry name" value="Sig_transdc_resp-reg_receiver"/>
</dbReference>
<dbReference type="InterPro" id="IPR000700">
    <property type="entry name" value="PAS-assoc_C"/>
</dbReference>
<keyword evidence="8" id="KW-0812">Transmembrane</keyword>
<dbReference type="InterPro" id="IPR003018">
    <property type="entry name" value="GAF"/>
</dbReference>
<feature type="domain" description="Phytochrome chromophore attachment site" evidence="18">
    <location>
        <begin position="434"/>
        <end position="570"/>
    </location>
</feature>
<dbReference type="SMART" id="SM00387">
    <property type="entry name" value="HATPase_c"/>
    <property type="match status" value="1"/>
</dbReference>
<dbReference type="InterPro" id="IPR036641">
    <property type="entry name" value="HPT_dom_sf"/>
</dbReference>
<accession>A0ABW6IE54</accession>
<dbReference type="Gene3D" id="3.30.565.10">
    <property type="entry name" value="Histidine kinase-like ATPase, C-terminal domain"/>
    <property type="match status" value="1"/>
</dbReference>
<sequence length="1476" mass="162266">MPLSMTADLTALVSQLRTTLGKMEVALDAVTDAIVWTNASGQVQWCNAVFEDLVGQRQLFILGQPLIELLPLAQQDQPLAPAQHPGQIALAQSSKGSDCYQLLATQSLLEISWASIQFGADEEVSAVLAIRDVTEQKQAETDLKQHRVQLEAIVAERTAALLKSQETYLNLFQHSNDGILLHDLEGHILDANQKAIALFGYPYQTLLTIPISQLHPAAELEKCRHAFQQVTEKQHYCFETYFQRQSGTPFPAEVSASLFNVSGQAVIQGIIRDITERKQAELALKQAEEKYRSIFENAIGGIFQTTPEGRYLSANPALAAMYGYCSPAELIEQLTDVGQQLYVDPGRRAVFIQLIQQQGAISDFESQVYRQDGSVIWISESARPILGDDGTLLYYEGTVADITAHKQAAAALKQQRHKERLVAEITLRIRESLDLQEILNTTVTEVRNFLQTDRVLIYRFNEDWSGQIVVESVSDGWTSILDMPIHDPCFGARYAQMYKAGRVGLLEDSHSAEIKPCYAELLHQLQIVGNLTVPILQGEKLWGLLFAHHCQGPRQWQAIEVDLLQQLATQVGIAVQQSELYLQMQFELAERKRIEQALIASEAAIHKLYEVTACPNLDFEQALQALLQFGCEQFGLDLGVLSHIQGDRYEVIAARLPNQILLQGITCDLAQTYCYETIQASTPLSIPAASKSQWADHPCYQKLKLEAYLGCPVMVAGSLYGTLSFSSQTVHPTDFKAFEKELIRLMAQWIGREIERHDIAAALALARDEALAATRAKSEFLATMSHEIRTPMNAVIGMTGLLLDTALTSEQKDFVQTIRNGGDALLSVINDILDFSKIESGKLDLEKQPFDLRACIEEAFDLLATKAAEKRLELAYQIDPSVPRCIMGDVTRLRQILVNLLSNAVKFTPAGEIVISVVAYPAVANESGQRRSPFEICFAVRDTGVGIPSDRMDRLFKPFSQIDSSTTRRYGGTGLGLVICKQLAEMMNGEMRIESQLGVGTTVYFTILAEAVAIESVAEREIRKDCLVGKRLLIVDDNETNRQILARQVADWGLTTQVAHSGAEALHCLDNGAGFDLAILDMQMPEINGLTLAEMIHQRPETQTLPLVMLTSIGRFEVDQAAIDRHFAFFLNKPIKQSQLLDTLVTLFSGDRVSLNPAPPLEPAIDHHLAERLPLRILLVEDNGINQKLATQLLARMGYRADTAGNGLEALEALRRQTYDVVLMDVHMPEMDGLSATQAICQEWPVGKRPCIIAMTANAMQGDREMCLDAGMNDYVSKPIRIDELVRALSQCKVAPAKALPTAKSDELPAQAGSGVAAAATQPPPTAADALPSTPAAAQWLIAQPASATAETPSPIDAATLQAALSVVGDRADELLVNLIDLFLKETPQLIDKLTTAIAQQDAATLQYAAHTLKSSSATLGALQLAHHCEALEKLGRTEQLPAASAPLANLQLEYERVCQALRSQPDFLAAAVRAV</sequence>
<dbReference type="InterPro" id="IPR036097">
    <property type="entry name" value="HisK_dim/P_sf"/>
</dbReference>
<dbReference type="PROSITE" id="PS50894">
    <property type="entry name" value="HPT"/>
    <property type="match status" value="1"/>
</dbReference>
<comment type="similarity">
    <text evidence="3">In the N-terminal section; belongs to the phytochrome family.</text>
</comment>
<evidence type="ECO:0000256" key="1">
    <source>
        <dbReference type="ARBA" id="ARBA00000085"/>
    </source>
</evidence>
<dbReference type="InterPro" id="IPR004358">
    <property type="entry name" value="Sig_transdc_His_kin-like_C"/>
</dbReference>
<dbReference type="InterPro" id="IPR013767">
    <property type="entry name" value="PAS_fold"/>
</dbReference>
<evidence type="ECO:0000256" key="13">
    <source>
        <dbReference type="ARBA" id="ARBA00023012"/>
    </source>
</evidence>
<evidence type="ECO:0000313" key="25">
    <source>
        <dbReference type="Proteomes" id="UP001600165"/>
    </source>
</evidence>
<keyword evidence="13" id="KW-0902">Two-component regulatory system</keyword>
<dbReference type="InterPro" id="IPR011006">
    <property type="entry name" value="CheY-like_superfamily"/>
</dbReference>
<feature type="domain" description="PAS" evidence="21">
    <location>
        <begin position="287"/>
        <end position="324"/>
    </location>
</feature>
<dbReference type="SMART" id="SM00448">
    <property type="entry name" value="REC"/>
    <property type="match status" value="2"/>
</dbReference>
<dbReference type="CDD" id="cd17546">
    <property type="entry name" value="REC_hyHK_CKI1_RcsC-like"/>
    <property type="match status" value="1"/>
</dbReference>
<dbReference type="SMART" id="SM00091">
    <property type="entry name" value="PAS"/>
    <property type="match status" value="3"/>
</dbReference>
<evidence type="ECO:0000256" key="14">
    <source>
        <dbReference type="ARBA" id="ARBA00023136"/>
    </source>
</evidence>
<dbReference type="CDD" id="cd00130">
    <property type="entry name" value="PAS"/>
    <property type="match status" value="2"/>
</dbReference>
<dbReference type="SMART" id="SM00086">
    <property type="entry name" value="PAC"/>
    <property type="match status" value="3"/>
</dbReference>
<keyword evidence="12" id="KW-1133">Transmembrane helix</keyword>
<dbReference type="PROSITE" id="PS50112">
    <property type="entry name" value="PAS"/>
    <property type="match status" value="2"/>
</dbReference>
<dbReference type="InterPro" id="IPR003661">
    <property type="entry name" value="HisK_dim/P_dom"/>
</dbReference>
<dbReference type="CDD" id="cd00156">
    <property type="entry name" value="REC"/>
    <property type="match status" value="1"/>
</dbReference>
<feature type="domain" description="Histidine kinase" evidence="19">
    <location>
        <begin position="783"/>
        <end position="1011"/>
    </location>
</feature>
<evidence type="ECO:0000256" key="6">
    <source>
        <dbReference type="ARBA" id="ARBA00022553"/>
    </source>
</evidence>
<feature type="domain" description="PAC" evidence="22">
    <location>
        <begin position="362"/>
        <end position="414"/>
    </location>
</feature>
<feature type="modified residue" description="4-aspartylphosphate" evidence="16">
    <location>
        <position position="1081"/>
    </location>
</feature>
<feature type="domain" description="Response regulatory" evidence="20">
    <location>
        <begin position="1031"/>
        <end position="1148"/>
    </location>
</feature>
<evidence type="ECO:0000256" key="8">
    <source>
        <dbReference type="ARBA" id="ARBA00022692"/>
    </source>
</evidence>
<dbReference type="Pfam" id="PF00072">
    <property type="entry name" value="Response_reg"/>
    <property type="match status" value="2"/>
</dbReference>
<feature type="modified residue" description="4-aspartylphosphate" evidence="16">
    <location>
        <position position="1225"/>
    </location>
</feature>